<name>A0A9W4QRZ9_9GAMM</name>
<evidence type="ECO:0000313" key="1">
    <source>
        <dbReference type="EMBL" id="CAH9050658.1"/>
    </source>
</evidence>
<dbReference type="EMBL" id="CAMAPC010000002">
    <property type="protein sequence ID" value="CAH9050658.1"/>
    <property type="molecule type" value="Genomic_DNA"/>
</dbReference>
<dbReference type="SUPFAM" id="SSF102816">
    <property type="entry name" value="Putative dsDNA mimic"/>
    <property type="match status" value="1"/>
</dbReference>
<accession>A0A9W4QRZ9</accession>
<proteinExistence type="predicted"/>
<organism evidence="1 3">
    <name type="scientific">Pseudoalteromonas holothuriae</name>
    <dbReference type="NCBI Taxonomy" id="2963714"/>
    <lineage>
        <taxon>Bacteria</taxon>
        <taxon>Pseudomonadati</taxon>
        <taxon>Pseudomonadota</taxon>
        <taxon>Gammaproteobacteria</taxon>
        <taxon>Alteromonadales</taxon>
        <taxon>Pseudoalteromonadaceae</taxon>
        <taxon>Pseudoalteromonas</taxon>
    </lineage>
</organism>
<comment type="caution">
    <text evidence="1">The sequence shown here is derived from an EMBL/GenBank/DDBJ whole genome shotgun (WGS) entry which is preliminary data.</text>
</comment>
<dbReference type="InterPro" id="IPR036763">
    <property type="entry name" value="Put_dsDNA_mimic_sf"/>
</dbReference>
<evidence type="ECO:0000313" key="2">
    <source>
        <dbReference type="EMBL" id="CAH9059649.1"/>
    </source>
</evidence>
<protein>
    <recommendedName>
        <fullName evidence="5">DsDNA-mimic protein</fullName>
    </recommendedName>
</protein>
<evidence type="ECO:0000313" key="4">
    <source>
        <dbReference type="Proteomes" id="UP001152485"/>
    </source>
</evidence>
<dbReference type="InterPro" id="IPR007376">
    <property type="entry name" value="dsDNA_mimic_put"/>
</dbReference>
<gene>
    <name evidence="1" type="ORF">PSECIP111854_00574</name>
    <name evidence="2" type="ORF">PSECIP111951_02113</name>
</gene>
<evidence type="ECO:0000313" key="3">
    <source>
        <dbReference type="Proteomes" id="UP001152467"/>
    </source>
</evidence>
<reference evidence="1 4" key="1">
    <citation type="submission" date="2022-07" db="EMBL/GenBank/DDBJ databases">
        <authorList>
            <person name="Criscuolo A."/>
        </authorList>
    </citation>
    <scope>NUCLEOTIDE SEQUENCE</scope>
    <source>
        <strain evidence="4">CIP 111951</strain>
        <strain evidence="1">CIP111854</strain>
        <strain evidence="2">CIP111951</strain>
    </source>
</reference>
<dbReference type="Pfam" id="PF04269">
    <property type="entry name" value="DUF440"/>
    <property type="match status" value="1"/>
</dbReference>
<dbReference type="Proteomes" id="UP001152485">
    <property type="component" value="Unassembled WGS sequence"/>
</dbReference>
<dbReference type="Gene3D" id="3.10.450.140">
    <property type="entry name" value="dsDNA mimic, putative"/>
    <property type="match status" value="1"/>
</dbReference>
<evidence type="ECO:0008006" key="5">
    <source>
        <dbReference type="Google" id="ProtNLM"/>
    </source>
</evidence>
<keyword evidence="3" id="KW-1185">Reference proteome</keyword>
<dbReference type="Proteomes" id="UP001152467">
    <property type="component" value="Unassembled WGS sequence"/>
</dbReference>
<dbReference type="AlphaFoldDB" id="A0A9W4QRZ9"/>
<sequence length="107" mass="12383">MSARLCSVEEITHQAYEIFQQLAPDNLSAKDIEQFNLHHQDYGFIEDSEPDDSWQDRLALESESEHFVQVLVGIEYEDGDEVLANILISRDLDAPFCHVLWKQSETE</sequence>
<dbReference type="EMBL" id="CAMAPD010000009">
    <property type="protein sequence ID" value="CAH9059649.1"/>
    <property type="molecule type" value="Genomic_DNA"/>
</dbReference>
<dbReference type="RefSeq" id="WP_261593285.1">
    <property type="nucleotide sequence ID" value="NZ_CAMAPC010000002.1"/>
</dbReference>